<evidence type="ECO:0000313" key="4">
    <source>
        <dbReference type="Proteomes" id="UP001497453"/>
    </source>
</evidence>
<accession>A0ABP1DRM5</accession>
<dbReference type="Proteomes" id="UP001497453">
    <property type="component" value="Chromosome 6"/>
</dbReference>
<feature type="transmembrane region" description="Helical" evidence="1">
    <location>
        <begin position="52"/>
        <end position="70"/>
    </location>
</feature>
<keyword evidence="1" id="KW-1133">Transmembrane helix</keyword>
<dbReference type="PANTHER" id="PTHR40465:SF1">
    <property type="entry name" value="DUF6534 DOMAIN-CONTAINING PROTEIN"/>
    <property type="match status" value="1"/>
</dbReference>
<proteinExistence type="predicted"/>
<protein>
    <recommendedName>
        <fullName evidence="2">DUF6534 domain-containing protein</fullName>
    </recommendedName>
</protein>
<keyword evidence="1" id="KW-0472">Membrane</keyword>
<keyword evidence="1" id="KW-0812">Transmembrane</keyword>
<organism evidence="3 4">
    <name type="scientific">Somion occarium</name>
    <dbReference type="NCBI Taxonomy" id="3059160"/>
    <lineage>
        <taxon>Eukaryota</taxon>
        <taxon>Fungi</taxon>
        <taxon>Dikarya</taxon>
        <taxon>Basidiomycota</taxon>
        <taxon>Agaricomycotina</taxon>
        <taxon>Agaricomycetes</taxon>
        <taxon>Polyporales</taxon>
        <taxon>Cerrenaceae</taxon>
        <taxon>Somion</taxon>
    </lineage>
</organism>
<dbReference type="PANTHER" id="PTHR40465">
    <property type="entry name" value="CHROMOSOME 1, WHOLE GENOME SHOTGUN SEQUENCE"/>
    <property type="match status" value="1"/>
</dbReference>
<feature type="transmembrane region" description="Helical" evidence="1">
    <location>
        <begin position="20"/>
        <end position="40"/>
    </location>
</feature>
<reference evidence="4" key="1">
    <citation type="submission" date="2024-04" db="EMBL/GenBank/DDBJ databases">
        <authorList>
            <person name="Shaw F."/>
            <person name="Minotto A."/>
        </authorList>
    </citation>
    <scope>NUCLEOTIDE SEQUENCE [LARGE SCALE GENOMIC DNA]</scope>
</reference>
<gene>
    <name evidence="3" type="ORF">GFSPODELE1_LOCUS7824</name>
</gene>
<evidence type="ECO:0000256" key="1">
    <source>
        <dbReference type="SAM" id="Phobius"/>
    </source>
</evidence>
<keyword evidence="4" id="KW-1185">Reference proteome</keyword>
<name>A0ABP1DRM5_9APHY</name>
<feature type="transmembrane region" description="Helical" evidence="1">
    <location>
        <begin position="205"/>
        <end position="227"/>
    </location>
</feature>
<evidence type="ECO:0000313" key="3">
    <source>
        <dbReference type="EMBL" id="CAL1710425.1"/>
    </source>
</evidence>
<dbReference type="InterPro" id="IPR045339">
    <property type="entry name" value="DUF6534"/>
</dbReference>
<feature type="domain" description="DUF6534" evidence="2">
    <location>
        <begin position="171"/>
        <end position="256"/>
    </location>
</feature>
<dbReference type="EMBL" id="OZ037949">
    <property type="protein sequence ID" value="CAL1710425.1"/>
    <property type="molecule type" value="Genomic_DNA"/>
</dbReference>
<feature type="transmembrane region" description="Helical" evidence="1">
    <location>
        <begin position="123"/>
        <end position="144"/>
    </location>
</feature>
<feature type="transmembrane region" description="Helical" evidence="1">
    <location>
        <begin position="90"/>
        <end position="111"/>
    </location>
</feature>
<sequence>MSQLPPIPPVIARLTGPLLIGQFFNWGLFGVLCVQIYIYTLAFPTDRKRQQVLVAVIFIIEALQTLLGTYDAFRILAEHYGDMLELDRVGLLWFTYPFLNTTASCIVQLFYAWRIRVLSFKTWLPIIIAILSLAQTATGIYEAVVAHEIGVFSKLSQHAAWSEIVHLGGTALCDSIITGCMVYYLKKSQIGFRRFNDFLGKLMRLTMETGALCMAMAIIDLALFLGFEKTNYHTVPASVISKLYSNSLLVLINARAQFALADTDTFADSTTLSLSFVSVSQLRSASENIRSRPSGVQASLSEQLEDQQPEFSGSRYALTKEQRSNPWLGYAFFRG</sequence>
<dbReference type="Pfam" id="PF20152">
    <property type="entry name" value="DUF6534"/>
    <property type="match status" value="1"/>
</dbReference>
<evidence type="ECO:0000259" key="2">
    <source>
        <dbReference type="Pfam" id="PF20152"/>
    </source>
</evidence>